<dbReference type="InterPro" id="IPR056884">
    <property type="entry name" value="NPHP3-like_N"/>
</dbReference>
<dbReference type="PANTHER" id="PTHR24198">
    <property type="entry name" value="ANKYRIN REPEAT AND PROTEIN KINASE DOMAIN-CONTAINING PROTEIN"/>
    <property type="match status" value="1"/>
</dbReference>
<keyword evidence="2 3" id="KW-0040">ANK repeat</keyword>
<feature type="repeat" description="ANK" evidence="3">
    <location>
        <begin position="1989"/>
        <end position="2025"/>
    </location>
</feature>
<feature type="repeat" description="ANK" evidence="3">
    <location>
        <begin position="614"/>
        <end position="646"/>
    </location>
</feature>
<dbReference type="InterPro" id="IPR036770">
    <property type="entry name" value="Ankyrin_rpt-contain_sf"/>
</dbReference>
<protein>
    <submittedName>
        <fullName evidence="5">Ankyrin-2</fullName>
    </submittedName>
</protein>
<keyword evidence="1" id="KW-0677">Repeat</keyword>
<dbReference type="PROSITE" id="PS50837">
    <property type="entry name" value="NACHT"/>
    <property type="match status" value="1"/>
</dbReference>
<sequence>MSSTTSDNDAVLIGRDDVSNYNPNHILPESPETLQGIRAWLGPTAYADKGSEYSKHLASLAEGTGDWVTCSDAYTHWLRDEEQGLLWIKGVPGAGKSVLAAKITRDLSVQNPGTPVLYFFFRQIIDANHEPVALLKDWLDQILEYSPPLQKRLKDHVTSGRPIASVSVQDLWKDLRAAVTGLHGRVFCVADALDEMDAGHDAFLQALSQLSSWKPGKVKVLITSRPVPAVEIPLRLSKGLHVRLQHDLVDGDISRYVRARLQTSDVTPEDQRVIREAIPGRANGLFLYAKLAMDSFLEPGANVGEVLESLPWDMNAMYAELLGEHSRRTGIQDNVQLLILQWATHATQPLRLLEMAEAIRVVSHESAGTDLRTTKDLIRSACGPLLELLPDETLSVVHHSLTEYLKGETRTLEGGEPFILLPGPTHAKLGLACLRYLQSGCLSALELPSFTAHTRRRFPRSRLDKLESAFTSHNDTQRTNMQTNLAYPFFAYAASNWHVHLARSMKAEHSEAEINSVLDAFFHDDGLGDRWLDHYWDEIRKQDGHQGITPLHVAARYGLSGWAHHRIASKGMDVNVVDAEGKTPLFWAAEYGVDDVVRVLVAAGANVDQDDTVNGYKPLHKAAQNNHPSVVTALLEAGASPTTEKTRETYGVRGNGLTTIGETPLMYACHDGHLEAVEAFIPFLHREDPDVIHRALVWAAEKGRSRIVERLLREPNVDINRIVRKGTPLFHASRTGNMETVILLLRHGADPSIVCEPNDEFSAFDDLGSDYRSNFDEAEPEECENSRRGSTALWMVCRSPCYRWNHLEASPSELREALELFVANGADVHQRTWKGSTLLHAAYNCPVRVRLLLDHGVDANVAQHDGDTPLHFVPGAQSIAQLVEHGKADVNRASSSSGMTPLLCAVEGRASEPVLELLEYDPDHTVTDRYGNGVLHLAARCFGFETSLMDALLRVGADPNLVNEAGQTPLEVVTGSSEHVKEAAKSLIGAGADVNARDKNGASLLFRRIGAGAGGGDDPHEDVKLLLSMGARLDVRDLDGRTLLHEAVRCYDDYSRFDFLVGLGLDVHAADHHGNGLLHEFARHSLNKSHVPDRPLAVWRRLFALGLDADQANRRGRIPLHNMCCQVRIGTRLPPHGTSTSLIIAHTKDVDRGDRDGITPLHLAVTTSEYHTKLLLDAGADPRIATKDGLTPLHIAVRSRKSNIVGLLLDHLYQAGAADSDSLPRGAWLVGNQSKAIEGVNASNSQRHTPLHLAIESGRPEVVSLLLRAGASVKVHSLRHSCERFEREQDLWTREAVRDPENGDAGGLTNGDVTRAFTGLSPHQGPDNLHPWTDTARLEEIVEMLLDRGADLSEGEFWEEHVADDPGMSNTTLGCRDYTLKCLTEARRRRGLNGPGTVQRARETLDEHSLAYRRDAAVEALRQFGGITKGESNRRLFVSRLRRREFELVEELFHLGVDFIASHGCSGLSNLDVLVRNGYTALVERIGRLEAERQHVKGTWHAAGDETRPGFGRNTSWNHDDDDDITQENHAVRVPLLIRAVSHELPVFDAVRVLVEQLGVDVNELQYTRQHLLQGGSGVWATGAALHVVARGDWWWQVAQALPYLISRGASLEVRNGSGQTPLHAALVSKGFYRLAVVRLLARSGADVKAADGSGKTCLGYAGSDVDSVRLLIGHGAEVRADAVFSAIDRFQPDVLEALLSAGTSPNLRYRKGTTDPYSLYRGSPMYRWKRDDVRHWEWYPLYHAATKLSFYEARMPSGNRDKCQPKEKWPLGLDVVGVLLAHGADPYATYNRCLNKERATHDEEGDDLGFQADAEKLPTHHEKLTVLHELLLDGHVVHPILVLPNLDVERRDAKGRTLLLAACGSHRGPDIPYTLLPAETLEESRSKDPSLLQYLISRGADAEARDAKGRNALHHIFAHQPMRNNLHPSVHDSMAYLARHHPSLINQRDSEGKTPFLLALDHPVHRKNANVANVLLAAGADPLAADKSGVTALHLVARKLWIKSLQPLFEELLRRGCDIDARDVQGEPPLFKYYRGFRGVRDMSLSIRRPVVADQRGAVAAFEAAGADFTARNENGQGLLHIAAAGHYVRFKRLLQRGLDPMMEDDGGKTPLDVAAACDNTGVLRLFEAGGDGGDDLGRSGDDLDSA</sequence>
<proteinExistence type="predicted"/>
<keyword evidence="6" id="KW-1185">Reference proteome</keyword>
<feature type="repeat" description="ANK" evidence="3">
    <location>
        <begin position="965"/>
        <end position="999"/>
    </location>
</feature>
<dbReference type="PANTHER" id="PTHR24198:SF165">
    <property type="entry name" value="ANKYRIN REPEAT-CONTAINING PROTEIN-RELATED"/>
    <property type="match status" value="1"/>
</dbReference>
<dbReference type="SMART" id="SM00248">
    <property type="entry name" value="ANK"/>
    <property type="match status" value="25"/>
</dbReference>
<feature type="domain" description="NACHT" evidence="4">
    <location>
        <begin position="84"/>
        <end position="226"/>
    </location>
</feature>
<dbReference type="PROSITE" id="PS50297">
    <property type="entry name" value="ANK_REP_REGION"/>
    <property type="match status" value="7"/>
</dbReference>
<organism evidence="5 6">
    <name type="scientific">Colletotrichum spinosum</name>
    <dbReference type="NCBI Taxonomy" id="1347390"/>
    <lineage>
        <taxon>Eukaryota</taxon>
        <taxon>Fungi</taxon>
        <taxon>Dikarya</taxon>
        <taxon>Ascomycota</taxon>
        <taxon>Pezizomycotina</taxon>
        <taxon>Sordariomycetes</taxon>
        <taxon>Hypocreomycetidae</taxon>
        <taxon>Glomerellales</taxon>
        <taxon>Glomerellaceae</taxon>
        <taxon>Colletotrichum</taxon>
        <taxon>Colletotrichum orbiculare species complex</taxon>
    </lineage>
</organism>
<dbReference type="InterPro" id="IPR027417">
    <property type="entry name" value="P-loop_NTPase"/>
</dbReference>
<feature type="repeat" description="ANK" evidence="3">
    <location>
        <begin position="1188"/>
        <end position="1220"/>
    </location>
</feature>
<dbReference type="Gene3D" id="3.40.50.300">
    <property type="entry name" value="P-loop containing nucleotide triphosphate hydrolases"/>
    <property type="match status" value="1"/>
</dbReference>
<evidence type="ECO:0000256" key="1">
    <source>
        <dbReference type="ARBA" id="ARBA00022737"/>
    </source>
</evidence>
<dbReference type="PRINTS" id="PR01415">
    <property type="entry name" value="ANKYRIN"/>
</dbReference>
<dbReference type="InterPro" id="IPR002110">
    <property type="entry name" value="Ankyrin_rpt"/>
</dbReference>
<gene>
    <name evidence="5" type="primary">ANK2-0</name>
    <name evidence="5" type="ORF">C8035_v008219</name>
</gene>
<name>A0A4R8QL49_9PEZI</name>
<feature type="repeat" description="ANK" evidence="3">
    <location>
        <begin position="1246"/>
        <end position="1278"/>
    </location>
</feature>
<dbReference type="Pfam" id="PF24883">
    <property type="entry name" value="NPHP3_N"/>
    <property type="match status" value="1"/>
</dbReference>
<feature type="repeat" description="ANK" evidence="3">
    <location>
        <begin position="580"/>
        <end position="612"/>
    </location>
</feature>
<evidence type="ECO:0000256" key="2">
    <source>
        <dbReference type="ARBA" id="ARBA00023043"/>
    </source>
</evidence>
<dbReference type="EMBL" id="QAPG01000027">
    <property type="protein sequence ID" value="TDZ37054.1"/>
    <property type="molecule type" value="Genomic_DNA"/>
</dbReference>
<feature type="repeat" description="ANK" evidence="3">
    <location>
        <begin position="724"/>
        <end position="756"/>
    </location>
</feature>
<evidence type="ECO:0000256" key="3">
    <source>
        <dbReference type="PROSITE-ProRule" id="PRU00023"/>
    </source>
</evidence>
<feature type="repeat" description="ANK" evidence="3">
    <location>
        <begin position="546"/>
        <end position="579"/>
    </location>
</feature>
<accession>A0A4R8QL49</accession>
<feature type="repeat" description="ANK" evidence="3">
    <location>
        <begin position="1618"/>
        <end position="1653"/>
    </location>
</feature>
<dbReference type="Proteomes" id="UP000295083">
    <property type="component" value="Unassembled WGS sequence"/>
</dbReference>
<dbReference type="SUPFAM" id="SSF48403">
    <property type="entry name" value="Ankyrin repeat"/>
    <property type="match status" value="4"/>
</dbReference>
<evidence type="ECO:0000259" key="4">
    <source>
        <dbReference type="PROSITE" id="PS50837"/>
    </source>
</evidence>
<feature type="repeat" description="ANK" evidence="3">
    <location>
        <begin position="930"/>
        <end position="964"/>
    </location>
</feature>
<evidence type="ECO:0000313" key="6">
    <source>
        <dbReference type="Proteomes" id="UP000295083"/>
    </source>
</evidence>
<feature type="repeat" description="ANK" evidence="3">
    <location>
        <begin position="1156"/>
        <end position="1187"/>
    </location>
</feature>
<dbReference type="SUPFAM" id="SSF52540">
    <property type="entry name" value="P-loop containing nucleoside triphosphate hydrolases"/>
    <property type="match status" value="1"/>
</dbReference>
<dbReference type="InterPro" id="IPR007111">
    <property type="entry name" value="NACHT_NTPase"/>
</dbReference>
<dbReference type="PROSITE" id="PS50088">
    <property type="entry name" value="ANK_REPEAT"/>
    <property type="match status" value="11"/>
</dbReference>
<dbReference type="Pfam" id="PF12796">
    <property type="entry name" value="Ank_2"/>
    <property type="match status" value="4"/>
</dbReference>
<evidence type="ECO:0000313" key="5">
    <source>
        <dbReference type="EMBL" id="TDZ37054.1"/>
    </source>
</evidence>
<comment type="caution">
    <text evidence="5">The sequence shown here is derived from an EMBL/GenBank/DDBJ whole genome shotgun (WGS) entry which is preliminary data.</text>
</comment>
<reference evidence="5 6" key="1">
    <citation type="submission" date="2018-11" db="EMBL/GenBank/DDBJ databases">
        <title>Genome sequence and assembly of Colletotrichum spinosum.</title>
        <authorList>
            <person name="Gan P."/>
            <person name="Shirasu K."/>
        </authorList>
    </citation>
    <scope>NUCLEOTIDE SEQUENCE [LARGE SCALE GENOMIC DNA]</scope>
    <source>
        <strain evidence="5 6">CBS 515.97</strain>
    </source>
</reference>
<dbReference type="Gene3D" id="1.25.40.20">
    <property type="entry name" value="Ankyrin repeat-containing domain"/>
    <property type="match status" value="9"/>
</dbReference>